<dbReference type="Proteomes" id="UP000002624">
    <property type="component" value="Unassembled WGS sequence"/>
</dbReference>
<dbReference type="VEuPathDB" id="FungiDB:HCDG_07897"/>
<evidence type="ECO:0000313" key="2">
    <source>
        <dbReference type="EMBL" id="EER38162.1"/>
    </source>
</evidence>
<dbReference type="EMBL" id="GG692432">
    <property type="protein sequence ID" value="EER38162.1"/>
    <property type="molecule type" value="Genomic_DNA"/>
</dbReference>
<protein>
    <submittedName>
        <fullName evidence="2">Uncharacterized protein</fullName>
    </submittedName>
</protein>
<proteinExistence type="predicted"/>
<dbReference type="AlphaFoldDB" id="C6HNW6"/>
<dbReference type="HOGENOM" id="CLU_1854645_0_0_1"/>
<gene>
    <name evidence="2" type="ORF">HCDG_07897</name>
</gene>
<reference evidence="3" key="1">
    <citation type="submission" date="2009-05" db="EMBL/GenBank/DDBJ databases">
        <title>The genome sequence of Ajellomyces capsulatus strain H143.</title>
        <authorList>
            <person name="Champion M."/>
            <person name="Cuomo C.A."/>
            <person name="Ma L.-J."/>
            <person name="Henn M.R."/>
            <person name="Sil A."/>
            <person name="Goldman B."/>
            <person name="Young S.K."/>
            <person name="Kodira C.D."/>
            <person name="Zeng Q."/>
            <person name="Koehrsen M."/>
            <person name="Alvarado L."/>
            <person name="Berlin A.M."/>
            <person name="Borenstein D."/>
            <person name="Chen Z."/>
            <person name="Engels R."/>
            <person name="Freedman E."/>
            <person name="Gellesch M."/>
            <person name="Goldberg J."/>
            <person name="Griggs A."/>
            <person name="Gujja S."/>
            <person name="Heiman D.I."/>
            <person name="Hepburn T.A."/>
            <person name="Howarth C."/>
            <person name="Jen D."/>
            <person name="Larson L."/>
            <person name="Lewis B."/>
            <person name="Mehta T."/>
            <person name="Park D."/>
            <person name="Pearson M."/>
            <person name="Roberts A."/>
            <person name="Saif S."/>
            <person name="Shea T.D."/>
            <person name="Shenoy N."/>
            <person name="Sisk P."/>
            <person name="Stolte C."/>
            <person name="Sykes S."/>
            <person name="Walk T."/>
            <person name="White J."/>
            <person name="Yandava C."/>
            <person name="Klein B."/>
            <person name="McEwen J.G."/>
            <person name="Puccia R."/>
            <person name="Goldman G.H."/>
            <person name="Felipe M.S."/>
            <person name="Nino-Vega G."/>
            <person name="San-Blas G."/>
            <person name="Taylor J.W."/>
            <person name="Mendoza L."/>
            <person name="Galagan J.E."/>
            <person name="Nusbaum C."/>
            <person name="Birren B.W."/>
        </authorList>
    </citation>
    <scope>NUCLEOTIDE SEQUENCE [LARGE SCALE GENOMIC DNA]</scope>
    <source>
        <strain evidence="3">H143</strain>
    </source>
</reference>
<feature type="region of interest" description="Disordered" evidence="1">
    <location>
        <begin position="31"/>
        <end position="62"/>
    </location>
</feature>
<evidence type="ECO:0000313" key="3">
    <source>
        <dbReference type="Proteomes" id="UP000002624"/>
    </source>
</evidence>
<name>C6HNW6_AJECH</name>
<accession>C6HNW6</accession>
<organism evidence="2 3">
    <name type="scientific">Ajellomyces capsulatus (strain H143)</name>
    <name type="common">Darling's disease fungus</name>
    <name type="synonym">Histoplasma capsulatum</name>
    <dbReference type="NCBI Taxonomy" id="544712"/>
    <lineage>
        <taxon>Eukaryota</taxon>
        <taxon>Fungi</taxon>
        <taxon>Dikarya</taxon>
        <taxon>Ascomycota</taxon>
        <taxon>Pezizomycotina</taxon>
        <taxon>Eurotiomycetes</taxon>
        <taxon>Eurotiomycetidae</taxon>
        <taxon>Onygenales</taxon>
        <taxon>Ajellomycetaceae</taxon>
        <taxon>Histoplasma</taxon>
    </lineage>
</organism>
<sequence length="140" mass="15004">MCTCTQWWYEYTCGCVLRVGVVVCPECKAKEGTDKEGEGQKMIDKTRKAPGKCEDHGGSPSPAPSVPVVLHFNYFGLFSMLSLIDRLSSFCVAIETNAAAKSALGPQLSLPSGYFQYPVQAGPLSVFLAAVSASVMSENL</sequence>
<feature type="compositionally biased region" description="Basic and acidic residues" evidence="1">
    <location>
        <begin position="31"/>
        <end position="57"/>
    </location>
</feature>
<dbReference type="OrthoDB" id="10421520at2759"/>
<evidence type="ECO:0000256" key="1">
    <source>
        <dbReference type="SAM" id="MobiDB-lite"/>
    </source>
</evidence>